<evidence type="ECO:0000313" key="3">
    <source>
        <dbReference type="Proteomes" id="UP001060164"/>
    </source>
</evidence>
<name>A0ABY5VLB3_9FIRM</name>
<dbReference type="InterPro" id="IPR025748">
    <property type="entry name" value="PrcB_C_dom"/>
</dbReference>
<dbReference type="Pfam" id="PF14343">
    <property type="entry name" value="PrcB_C"/>
    <property type="match status" value="1"/>
</dbReference>
<feature type="domain" description="PrcB C-terminal" evidence="1">
    <location>
        <begin position="69"/>
        <end position="126"/>
    </location>
</feature>
<proteinExistence type="predicted"/>
<dbReference type="RefSeq" id="WP_028527640.1">
    <property type="nucleotide sequence ID" value="NZ_CABLBR010000003.1"/>
</dbReference>
<dbReference type="EMBL" id="CP102290">
    <property type="protein sequence ID" value="UWP60943.1"/>
    <property type="molecule type" value="Genomic_DNA"/>
</dbReference>
<gene>
    <name evidence="2" type="ORF">NQ502_07910</name>
</gene>
<reference evidence="2" key="1">
    <citation type="journal article" date="2022" name="Cell">
        <title>Design, construction, and in vivo augmentation of a complex gut microbiome.</title>
        <authorList>
            <person name="Cheng A.G."/>
            <person name="Ho P.Y."/>
            <person name="Aranda-Diaz A."/>
            <person name="Jain S."/>
            <person name="Yu F.B."/>
            <person name="Meng X."/>
            <person name="Wang M."/>
            <person name="Iakiviak M."/>
            <person name="Nagashima K."/>
            <person name="Zhao A."/>
            <person name="Murugkar P."/>
            <person name="Patil A."/>
            <person name="Atabakhsh K."/>
            <person name="Weakley A."/>
            <person name="Yan J."/>
            <person name="Brumbaugh A.R."/>
            <person name="Higginbottom S."/>
            <person name="Dimas A."/>
            <person name="Shiver A.L."/>
            <person name="Deutschbauer A."/>
            <person name="Neff N."/>
            <person name="Sonnenburg J.L."/>
            <person name="Huang K.C."/>
            <person name="Fischbach M.A."/>
        </authorList>
    </citation>
    <scope>NUCLEOTIDE SEQUENCE</scope>
    <source>
        <strain evidence="2">DSM 19829</strain>
    </source>
</reference>
<sequence length="135" mass="15485">MKRLKQVLWVLTLSLVIAGCGIRNMDSEEETELSYTVVKTDEIPAEVLEIIEKQKAQEFQMTYQSEEYLYIMKGYGLQNSGGYSIKVLSLVQKGEGIVCETQLVGPSTREEMSKEVSYPYIVLKTEYRDLPVLFR</sequence>
<keyword evidence="2" id="KW-0378">Hydrolase</keyword>
<keyword evidence="3" id="KW-1185">Reference proteome</keyword>
<dbReference type="Proteomes" id="UP001060164">
    <property type="component" value="Chromosome"/>
</dbReference>
<evidence type="ECO:0000313" key="2">
    <source>
        <dbReference type="EMBL" id="UWP60943.1"/>
    </source>
</evidence>
<evidence type="ECO:0000259" key="1">
    <source>
        <dbReference type="Pfam" id="PF14343"/>
    </source>
</evidence>
<dbReference type="GO" id="GO:0006508">
    <property type="term" value="P:proteolysis"/>
    <property type="evidence" value="ECO:0007669"/>
    <property type="project" value="UniProtKB-KW"/>
</dbReference>
<accession>A0ABY5VLB3</accession>
<protein>
    <submittedName>
        <fullName evidence="2">Protease complex subunit PrcB family protein</fullName>
    </submittedName>
</protein>
<organism evidence="2 3">
    <name type="scientific">Ruminococcus gauvreauii</name>
    <dbReference type="NCBI Taxonomy" id="438033"/>
    <lineage>
        <taxon>Bacteria</taxon>
        <taxon>Bacillati</taxon>
        <taxon>Bacillota</taxon>
        <taxon>Clostridia</taxon>
        <taxon>Eubacteriales</taxon>
        <taxon>Oscillospiraceae</taxon>
        <taxon>Ruminococcus</taxon>
    </lineage>
</organism>
<keyword evidence="2" id="KW-0645">Protease</keyword>
<dbReference type="PROSITE" id="PS51257">
    <property type="entry name" value="PROKAR_LIPOPROTEIN"/>
    <property type="match status" value="1"/>
</dbReference>
<dbReference type="GO" id="GO:0008233">
    <property type="term" value="F:peptidase activity"/>
    <property type="evidence" value="ECO:0007669"/>
    <property type="project" value="UniProtKB-KW"/>
</dbReference>